<proteinExistence type="predicted"/>
<dbReference type="RefSeq" id="YP_010660759.1">
    <property type="nucleotide sequence ID" value="NC_070882.1"/>
</dbReference>
<evidence type="ECO:0000313" key="2">
    <source>
        <dbReference type="Proteomes" id="UP000322144"/>
    </source>
</evidence>
<keyword evidence="2" id="KW-1185">Reference proteome</keyword>
<evidence type="ECO:0000313" key="1">
    <source>
        <dbReference type="EMBL" id="QEM41748.1"/>
    </source>
</evidence>
<accession>A0A5C1K6J6</accession>
<name>A0A5C1K6J6_9CAUD</name>
<dbReference type="EMBL" id="MN103543">
    <property type="protein sequence ID" value="QEM41748.1"/>
    <property type="molecule type" value="Genomic_DNA"/>
</dbReference>
<organism evidence="1 2">
    <name type="scientific">Pseudomonas phage vB_PaeM_PS119XW</name>
    <dbReference type="NCBI Taxonomy" id="2601632"/>
    <lineage>
        <taxon>Viruses</taxon>
        <taxon>Duplodnaviria</taxon>
        <taxon>Heunggongvirae</taxon>
        <taxon>Uroviricota</taxon>
        <taxon>Caudoviricetes</taxon>
        <taxon>Chimalliviridae</taxon>
        <taxon>Pawinskivirus</taxon>
        <taxon>Pawinskivirus PS119XW</taxon>
    </lineage>
</organism>
<dbReference type="KEGG" id="vg:77936769"/>
<reference evidence="1 2" key="1">
    <citation type="submission" date="2019-06" db="EMBL/GenBank/DDBJ databases">
        <title>A distant relative of Phikzvirus genus phages from a therapeutic phage collection.</title>
        <authorList>
            <person name="Hejnowicz M.S."/>
            <person name="Dabrowski K."/>
            <person name="Gawor J."/>
            <person name="Weber-Dabrowska B."/>
            <person name="Gromadka R."/>
            <person name="Lobocka M.B."/>
        </authorList>
    </citation>
    <scope>NUCLEOTIDE SEQUENCE [LARGE SCALE GENOMIC DNA]</scope>
</reference>
<sequence>MSQPTLRNEDVTFKSPSKSDVVALYLDGMMRNVGSRWKYEQDGNVFRFLINGEYASDCIEVYDSSTIEIPMSAVDLTPTEIHRLWLGSGSMSTFALSKAMAVITDIEITANSLHQKTAVRARFSYDELSETHYIQCQNVLFVVKAYVDETYMIPNEAVFAYMSNVAEREMDETDIIRLKLDKGLLVIELNGVDFKTMLWPEAFVKVFG</sequence>
<protein>
    <submittedName>
        <fullName evidence="1">Uncharacterized protein</fullName>
    </submittedName>
</protein>
<dbReference type="Proteomes" id="UP000322144">
    <property type="component" value="Segment"/>
</dbReference>
<dbReference type="GeneID" id="77936769"/>